<dbReference type="InterPro" id="IPR024078">
    <property type="entry name" value="LmbE-like_dom_sf"/>
</dbReference>
<accession>A0A081BV94</accession>
<dbReference type="SUPFAM" id="SSF102588">
    <property type="entry name" value="LmbE-like"/>
    <property type="match status" value="1"/>
</dbReference>
<dbReference type="Pfam" id="PF02585">
    <property type="entry name" value="PIG-L"/>
    <property type="match status" value="1"/>
</dbReference>
<dbReference type="HOGENOM" id="CLU_1234162_0_0_0"/>
<keyword evidence="2" id="KW-1185">Reference proteome</keyword>
<gene>
    <name evidence="1" type="ORF">U27_03211</name>
</gene>
<evidence type="ECO:0000313" key="1">
    <source>
        <dbReference type="EMBL" id="GAK56249.1"/>
    </source>
</evidence>
<evidence type="ECO:0000313" key="2">
    <source>
        <dbReference type="Proteomes" id="UP000030661"/>
    </source>
</evidence>
<protein>
    <submittedName>
        <fullName evidence="1">LmbE family protein</fullName>
    </submittedName>
</protein>
<organism evidence="1">
    <name type="scientific">Vecturithrix granuli</name>
    <dbReference type="NCBI Taxonomy" id="1499967"/>
    <lineage>
        <taxon>Bacteria</taxon>
        <taxon>Candidatus Moduliflexota</taxon>
        <taxon>Candidatus Vecturitrichia</taxon>
        <taxon>Candidatus Vecturitrichales</taxon>
        <taxon>Candidatus Vecturitrichaceae</taxon>
        <taxon>Candidatus Vecturithrix</taxon>
    </lineage>
</organism>
<dbReference type="Gene3D" id="3.40.50.10320">
    <property type="entry name" value="LmbE-like"/>
    <property type="match status" value="1"/>
</dbReference>
<dbReference type="Proteomes" id="UP000030661">
    <property type="component" value="Unassembled WGS sequence"/>
</dbReference>
<dbReference type="EMBL" id="DF820464">
    <property type="protein sequence ID" value="GAK56249.1"/>
    <property type="molecule type" value="Genomic_DNA"/>
</dbReference>
<reference evidence="1" key="1">
    <citation type="journal article" date="2015" name="PeerJ">
        <title>First genomic representation of candidate bacterial phylum KSB3 points to enhanced environmental sensing as a trigger of wastewater bulking.</title>
        <authorList>
            <person name="Sekiguchi Y."/>
            <person name="Ohashi A."/>
            <person name="Parks D.H."/>
            <person name="Yamauchi T."/>
            <person name="Tyson G.W."/>
            <person name="Hugenholtz P."/>
        </authorList>
    </citation>
    <scope>NUCLEOTIDE SEQUENCE [LARGE SCALE GENOMIC DNA]</scope>
</reference>
<sequence length="201" mass="23274">MKTVAVIVAHPDDETLWAGGTLLSHPAWNVYILALCRASDQDRAPRFFQVLKVLGAEGCIGDLDDGPEQTPLPDHEVQGAILRLLPPTHFDRIISHHPHGEYTRHRRHEEIGSAVNALWHEGRILAQELWMFAYEDGGKRYLPQPIKTADMYRILPESIWQRKYRIMTATYGFEKQSWEAATTPRAEAFWQRTRHQHHLHF</sequence>
<dbReference type="STRING" id="1499967.U27_03211"/>
<dbReference type="AlphaFoldDB" id="A0A081BV94"/>
<dbReference type="eggNOG" id="COG2120">
    <property type="taxonomic scope" value="Bacteria"/>
</dbReference>
<name>A0A081BV94_VECG1</name>
<dbReference type="InterPro" id="IPR003737">
    <property type="entry name" value="GlcNAc_PI_deacetylase-related"/>
</dbReference>
<proteinExistence type="predicted"/>